<name>A0ABN2YJZ3_9ACTN</name>
<dbReference type="InterPro" id="IPR017517">
    <property type="entry name" value="Maleyloyr_isom"/>
</dbReference>
<dbReference type="NCBIfam" id="TIGR03083">
    <property type="entry name" value="maleylpyruvate isomerase family mycothiol-dependent enzyme"/>
    <property type="match status" value="1"/>
</dbReference>
<reference evidence="1 2" key="1">
    <citation type="journal article" date="2019" name="Int. J. Syst. Evol. Microbiol.">
        <title>The Global Catalogue of Microorganisms (GCM) 10K type strain sequencing project: providing services to taxonomists for standard genome sequencing and annotation.</title>
        <authorList>
            <consortium name="The Broad Institute Genomics Platform"/>
            <consortium name="The Broad Institute Genome Sequencing Center for Infectious Disease"/>
            <person name="Wu L."/>
            <person name="Ma J."/>
        </authorList>
    </citation>
    <scope>NUCLEOTIDE SEQUENCE [LARGE SCALE GENOMIC DNA]</scope>
    <source>
        <strain evidence="1 2">JCM 13850</strain>
    </source>
</reference>
<accession>A0ABN2YJZ3</accession>
<proteinExistence type="predicted"/>
<organism evidence="1 2">
    <name type="scientific">Actinomadura napierensis</name>
    <dbReference type="NCBI Taxonomy" id="267854"/>
    <lineage>
        <taxon>Bacteria</taxon>
        <taxon>Bacillati</taxon>
        <taxon>Actinomycetota</taxon>
        <taxon>Actinomycetes</taxon>
        <taxon>Streptosporangiales</taxon>
        <taxon>Thermomonosporaceae</taxon>
        <taxon>Actinomadura</taxon>
    </lineage>
</organism>
<dbReference type="InterPro" id="IPR017519">
    <property type="entry name" value="CHP03085"/>
</dbReference>
<dbReference type="SUPFAM" id="SSF109854">
    <property type="entry name" value="DinB/YfiT-like putative metalloenzymes"/>
    <property type="match status" value="1"/>
</dbReference>
<protein>
    <submittedName>
        <fullName evidence="1">TIGR03085 family metal-binding protein</fullName>
    </submittedName>
</protein>
<keyword evidence="2" id="KW-1185">Reference proteome</keyword>
<gene>
    <name evidence="1" type="ORF">GCM10009727_19340</name>
</gene>
<evidence type="ECO:0000313" key="2">
    <source>
        <dbReference type="Proteomes" id="UP001501020"/>
    </source>
</evidence>
<dbReference type="EMBL" id="BAAAMR010000012">
    <property type="protein sequence ID" value="GAA2128607.1"/>
    <property type="molecule type" value="Genomic_DNA"/>
</dbReference>
<dbReference type="InterPro" id="IPR034660">
    <property type="entry name" value="DinB/YfiT-like"/>
</dbReference>
<comment type="caution">
    <text evidence="1">The sequence shown here is derived from an EMBL/GenBank/DDBJ whole genome shotgun (WGS) entry which is preliminary data.</text>
</comment>
<dbReference type="Proteomes" id="UP001501020">
    <property type="component" value="Unassembled WGS sequence"/>
</dbReference>
<sequence>MRSEARGPPPAWLRSAGMAGLFLDAVERAQLADLFDELGPRAPTLLAPWTTRDLAAHLVLRENDPLAGPGLVLPGRWSHFAERRRAALAASDFTTLVATFRSGPPPGFFRIGWVRRVPNLTEFFVHHEDVRRANARAPRTTQPAMDQALWHSLTRVPWFLARHLRGVGIELRWAGTTHTVRARRGHPTARITGPPGELLLYLFGRKDTAHVQVSGPTAAVRALQHARLGM</sequence>
<evidence type="ECO:0000313" key="1">
    <source>
        <dbReference type="EMBL" id="GAA2128607.1"/>
    </source>
</evidence>
<dbReference type="NCBIfam" id="TIGR03085">
    <property type="entry name" value="TIGR03085 family metal-binding protein"/>
    <property type="match status" value="1"/>
</dbReference>